<dbReference type="InterPro" id="IPR052924">
    <property type="entry name" value="OsmC/Ohr_hydroprdx_reductase"/>
</dbReference>
<comment type="caution">
    <text evidence="1">The sequence shown here is derived from an EMBL/GenBank/DDBJ whole genome shotgun (WGS) entry which is preliminary data.</text>
</comment>
<evidence type="ECO:0000313" key="2">
    <source>
        <dbReference type="Proteomes" id="UP000295788"/>
    </source>
</evidence>
<dbReference type="PANTHER" id="PTHR35368:SF1">
    <property type="entry name" value="HYDROPEROXIDE REDUCTASE"/>
    <property type="match status" value="1"/>
</dbReference>
<name>A0A4R3KLF2_9BACI</name>
<dbReference type="PANTHER" id="PTHR35368">
    <property type="entry name" value="HYDROPEROXIDE REDUCTASE"/>
    <property type="match status" value="1"/>
</dbReference>
<dbReference type="Pfam" id="PF02566">
    <property type="entry name" value="OsmC"/>
    <property type="match status" value="1"/>
</dbReference>
<dbReference type="Gene3D" id="3.30.300.20">
    <property type="match status" value="1"/>
</dbReference>
<dbReference type="SUPFAM" id="SSF82784">
    <property type="entry name" value="OsmC-like"/>
    <property type="match status" value="1"/>
</dbReference>
<sequence length="149" mass="16196">MANQVFRSSVRLIEGTRVEAEARGFKVTVDEPEQIGGSNQGMAPTELLLSALGSCLTITISLFSKAFHVDIKDLRVEVEGELDPMAAMGKSDARSGYQNIRVHVHIVSDAPQNRIERLIKMAESKCPVSDTLRVGVTINNSVELETVSA</sequence>
<reference evidence="1 2" key="1">
    <citation type="submission" date="2019-03" db="EMBL/GenBank/DDBJ databases">
        <title>Genomic Encyclopedia of Type Strains, Phase IV (KMG-IV): sequencing the most valuable type-strain genomes for metagenomic binning, comparative biology and taxonomic classification.</title>
        <authorList>
            <person name="Goeker M."/>
        </authorList>
    </citation>
    <scope>NUCLEOTIDE SEQUENCE [LARGE SCALE GENOMIC DNA]</scope>
    <source>
        <strain evidence="1 2">DSM 23802</strain>
    </source>
</reference>
<dbReference type="InterPro" id="IPR036102">
    <property type="entry name" value="OsmC/Ohrsf"/>
</dbReference>
<dbReference type="InterPro" id="IPR003718">
    <property type="entry name" value="OsmC/Ohr_fam"/>
</dbReference>
<dbReference type="Proteomes" id="UP000295788">
    <property type="component" value="Unassembled WGS sequence"/>
</dbReference>
<protein>
    <submittedName>
        <fullName evidence="1">Putative OsmC-like protein</fullName>
    </submittedName>
</protein>
<dbReference type="InterPro" id="IPR015946">
    <property type="entry name" value="KH_dom-like_a/b"/>
</dbReference>
<proteinExistence type="predicted"/>
<accession>A0A4R3KLF2</accession>
<dbReference type="RefSeq" id="WP_132767042.1">
    <property type="nucleotide sequence ID" value="NZ_SMAB01000002.1"/>
</dbReference>
<evidence type="ECO:0000313" key="1">
    <source>
        <dbReference type="EMBL" id="TCS84186.1"/>
    </source>
</evidence>
<keyword evidence="2" id="KW-1185">Reference proteome</keyword>
<gene>
    <name evidence="1" type="ORF">EDD72_102230</name>
</gene>
<dbReference type="EMBL" id="SMAB01000002">
    <property type="protein sequence ID" value="TCS84186.1"/>
    <property type="molecule type" value="Genomic_DNA"/>
</dbReference>
<organism evidence="1 2">
    <name type="scientific">Tepidibacillus fermentans</name>
    <dbReference type="NCBI Taxonomy" id="1281767"/>
    <lineage>
        <taxon>Bacteria</taxon>
        <taxon>Bacillati</taxon>
        <taxon>Bacillota</taxon>
        <taxon>Bacilli</taxon>
        <taxon>Bacillales</taxon>
        <taxon>Bacillaceae</taxon>
        <taxon>Tepidibacillus</taxon>
    </lineage>
</organism>
<dbReference type="OrthoDB" id="1433018at2"/>
<dbReference type="AlphaFoldDB" id="A0A4R3KLF2"/>